<accession>A0ABZ1ITT1</accession>
<sequence>MSETAGAKIPSDSSHLDQLVTAYDVAARVRDRLLLGDGWLRRWSTTWRVGAGEVCWPVRDMAHVPVLSSQPMRGFTWRAKQRHRPGLEVMTSTGRTHGFESLEEMRLLVALDFVGASEVLSQPFRLDFEHVGGRSWHIPDFLAVIGGGMWLLDVRPMELVKDDDALKFAAARETAAACGWRYSVVAGWHPHVWSVLDHLSSRRRPARDLLGMRDQLLTAVGGREGRVMAFSELAEATSMPSVGRASIVRLLWQRELGVDLGSPLRDSSLIWAV</sequence>
<gene>
    <name evidence="1" type="ORF">OHU27_05855</name>
</gene>
<name>A0ABZ1ITT1_9ACTN</name>
<protein>
    <submittedName>
        <fullName evidence="1">TnsA-like heteromeric transposase endonuclease subunit</fullName>
    </submittedName>
</protein>
<dbReference type="InterPro" id="IPR048000">
    <property type="entry name" value="TnsA-like"/>
</dbReference>
<evidence type="ECO:0000313" key="2">
    <source>
        <dbReference type="Proteomes" id="UP001622690"/>
    </source>
</evidence>
<dbReference type="NCBIfam" id="NF033179">
    <property type="entry name" value="TnsA_like_Actin"/>
    <property type="match status" value="1"/>
</dbReference>
<dbReference type="Proteomes" id="UP001622690">
    <property type="component" value="Chromosome"/>
</dbReference>
<dbReference type="RefSeq" id="WP_406256884.1">
    <property type="nucleotide sequence ID" value="NZ_CP108125.1"/>
</dbReference>
<keyword evidence="2" id="KW-1185">Reference proteome</keyword>
<evidence type="ECO:0000313" key="1">
    <source>
        <dbReference type="EMBL" id="WTO81966.1"/>
    </source>
</evidence>
<organism evidence="1 2">
    <name type="scientific">Streptomyces nigra</name>
    <dbReference type="NCBI Taxonomy" id="1827580"/>
    <lineage>
        <taxon>Bacteria</taxon>
        <taxon>Bacillati</taxon>
        <taxon>Actinomycetota</taxon>
        <taxon>Actinomycetes</taxon>
        <taxon>Kitasatosporales</taxon>
        <taxon>Streptomycetaceae</taxon>
        <taxon>Streptomyces</taxon>
    </lineage>
</organism>
<reference evidence="1 2" key="1">
    <citation type="submission" date="2022-10" db="EMBL/GenBank/DDBJ databases">
        <title>The complete genomes of actinobacterial strains from the NBC collection.</title>
        <authorList>
            <person name="Joergensen T.S."/>
            <person name="Alvarez Arevalo M."/>
            <person name="Sterndorff E.B."/>
            <person name="Faurdal D."/>
            <person name="Vuksanovic O."/>
            <person name="Mourched A.-S."/>
            <person name="Charusanti P."/>
            <person name="Shaw S."/>
            <person name="Blin K."/>
            <person name="Weber T."/>
        </authorList>
    </citation>
    <scope>NUCLEOTIDE SEQUENCE [LARGE SCALE GENOMIC DNA]</scope>
    <source>
        <strain evidence="1 2">NBC_00206</strain>
    </source>
</reference>
<dbReference type="EMBL" id="CP108125">
    <property type="protein sequence ID" value="WTO81966.1"/>
    <property type="molecule type" value="Genomic_DNA"/>
</dbReference>
<proteinExistence type="predicted"/>